<evidence type="ECO:0000256" key="3">
    <source>
        <dbReference type="ARBA" id="ARBA00022840"/>
    </source>
</evidence>
<dbReference type="PANTHER" id="PTHR46268:SF27">
    <property type="entry name" value="UNIVERSAL STRESS PROTEIN RV2623"/>
    <property type="match status" value="1"/>
</dbReference>
<dbReference type="Proteomes" id="UP001223144">
    <property type="component" value="Unassembled WGS sequence"/>
</dbReference>
<keyword evidence="6" id="KW-1185">Reference proteome</keyword>
<protein>
    <submittedName>
        <fullName evidence="5">Universal stress protein</fullName>
    </submittedName>
</protein>
<organism evidence="5 6">
    <name type="scientific">Streptomyces chengmaiensis</name>
    <dbReference type="NCBI Taxonomy" id="3040919"/>
    <lineage>
        <taxon>Bacteria</taxon>
        <taxon>Bacillati</taxon>
        <taxon>Actinomycetota</taxon>
        <taxon>Actinomycetes</taxon>
        <taxon>Kitasatosporales</taxon>
        <taxon>Streptomycetaceae</taxon>
        <taxon>Streptomyces</taxon>
    </lineage>
</organism>
<dbReference type="InterPro" id="IPR006015">
    <property type="entry name" value="Universal_stress_UspA"/>
</dbReference>
<evidence type="ECO:0000256" key="2">
    <source>
        <dbReference type="ARBA" id="ARBA00022741"/>
    </source>
</evidence>
<dbReference type="InterPro" id="IPR014729">
    <property type="entry name" value="Rossmann-like_a/b/a_fold"/>
</dbReference>
<evidence type="ECO:0000256" key="1">
    <source>
        <dbReference type="ARBA" id="ARBA00008791"/>
    </source>
</evidence>
<reference evidence="5 6" key="1">
    <citation type="submission" date="2023-04" db="EMBL/GenBank/DDBJ databases">
        <title>Streptomyces chengmaiensis sp. nov. isolated from the stem of mangrove plant in Hainan.</title>
        <authorList>
            <person name="Huang X."/>
            <person name="Zhou S."/>
            <person name="Chu X."/>
            <person name="Xie Y."/>
            <person name="Lin Y."/>
        </authorList>
    </citation>
    <scope>NUCLEOTIDE SEQUENCE [LARGE SCALE GENOMIC DNA]</scope>
    <source>
        <strain evidence="5 6">HNM0663</strain>
    </source>
</reference>
<keyword evidence="2" id="KW-0547">Nucleotide-binding</keyword>
<sequence>MPGQIAVGVDGSDESLAAVDWAADEAALRDAGLRLVNASLWQEHPIVAVQPARDELAQRARSLLDEMEERARSRRPGLATTAEEIEDAPTRVLLAAGADAEMLVLGSHGFGAAGGFLFGSVGQEVVAQAERPVVLVRHGDGTRPGEPGDGRVVLGLDLKHPADEVIDFAADFAARHSAPLHIVHSWRLAALHHRAVAESDAGAKAEQQLTTAVSDAVRPYRDRFPQMAVDEQVVSGRSGRRLVEAAAGARLVVVGRHRGHEPRTHIGSTTHAVIHHAPCPVAVVPHG</sequence>
<keyword evidence="3" id="KW-0067">ATP-binding</keyword>
<feature type="domain" description="UspA" evidence="4">
    <location>
        <begin position="4"/>
        <end position="137"/>
    </location>
</feature>
<dbReference type="PANTHER" id="PTHR46268">
    <property type="entry name" value="STRESS RESPONSE PROTEIN NHAX"/>
    <property type="match status" value="1"/>
</dbReference>
<gene>
    <name evidence="5" type="ORF">QCN29_08800</name>
</gene>
<evidence type="ECO:0000313" key="6">
    <source>
        <dbReference type="Proteomes" id="UP001223144"/>
    </source>
</evidence>
<dbReference type="PRINTS" id="PR01438">
    <property type="entry name" value="UNVRSLSTRESS"/>
</dbReference>
<comment type="caution">
    <text evidence="5">The sequence shown here is derived from an EMBL/GenBank/DDBJ whole genome shotgun (WGS) entry which is preliminary data.</text>
</comment>
<feature type="domain" description="UspA" evidence="4">
    <location>
        <begin position="151"/>
        <end position="285"/>
    </location>
</feature>
<evidence type="ECO:0000313" key="5">
    <source>
        <dbReference type="EMBL" id="MDH2388884.1"/>
    </source>
</evidence>
<evidence type="ECO:0000259" key="4">
    <source>
        <dbReference type="Pfam" id="PF00582"/>
    </source>
</evidence>
<accession>A0ABT6HLG1</accession>
<dbReference type="Gene3D" id="3.40.50.620">
    <property type="entry name" value="HUPs"/>
    <property type="match status" value="2"/>
</dbReference>
<dbReference type="InterPro" id="IPR006016">
    <property type="entry name" value="UspA"/>
</dbReference>
<dbReference type="RefSeq" id="WP_279927165.1">
    <property type="nucleotide sequence ID" value="NZ_JARWBG010000007.1"/>
</dbReference>
<dbReference type="EMBL" id="JARWBG010000007">
    <property type="protein sequence ID" value="MDH2388884.1"/>
    <property type="molecule type" value="Genomic_DNA"/>
</dbReference>
<comment type="similarity">
    <text evidence="1">Belongs to the universal stress protein A family.</text>
</comment>
<dbReference type="SUPFAM" id="SSF52402">
    <property type="entry name" value="Adenine nucleotide alpha hydrolases-like"/>
    <property type="match status" value="2"/>
</dbReference>
<proteinExistence type="inferred from homology"/>
<name>A0ABT6HLG1_9ACTN</name>
<dbReference type="Pfam" id="PF00582">
    <property type="entry name" value="Usp"/>
    <property type="match status" value="2"/>
</dbReference>